<evidence type="ECO:0000259" key="5">
    <source>
        <dbReference type="Pfam" id="PF15447"/>
    </source>
</evidence>
<dbReference type="FunFam" id="1.20.58.1930:FF:000001">
    <property type="entry name" value="Erythrocyte membrane protein 1, PfEMP1"/>
    <property type="match status" value="1"/>
</dbReference>
<dbReference type="InterPro" id="IPR029210">
    <property type="entry name" value="PfEMP1_NTS"/>
</dbReference>
<dbReference type="Gene3D" id="1.20.1310.20">
    <property type="entry name" value="Duffy-antigen binding domain"/>
    <property type="match status" value="4"/>
</dbReference>
<feature type="domain" description="Duffy-antigen binding" evidence="3">
    <location>
        <begin position="1919"/>
        <end position="2037"/>
    </location>
</feature>
<proteinExistence type="predicted"/>
<feature type="domain" description="Duffy-antigen binding" evidence="3">
    <location>
        <begin position="1689"/>
        <end position="1776"/>
    </location>
</feature>
<feature type="domain" description="Plasmodium falciparum erythrocyte membrane protein-1 N-terminal segment" evidence="5">
    <location>
        <begin position="11"/>
        <end position="44"/>
    </location>
</feature>
<feature type="compositionally biased region" description="Low complexity" evidence="1">
    <location>
        <begin position="1710"/>
        <end position="1746"/>
    </location>
</feature>
<feature type="domain" description="Cysteine-rich interdomain region 1 gamma" evidence="6">
    <location>
        <begin position="2299"/>
        <end position="2351"/>
    </location>
</feature>
<dbReference type="InterPro" id="IPR054595">
    <property type="entry name" value="DBL_C"/>
</dbReference>
<dbReference type="InterPro" id="IPR044932">
    <property type="entry name" value="PfEMP1_ATS_sf"/>
</dbReference>
<evidence type="ECO:0000259" key="2">
    <source>
        <dbReference type="Pfam" id="PF03011"/>
    </source>
</evidence>
<dbReference type="Pfam" id="PF15447">
    <property type="entry name" value="NTS"/>
    <property type="match status" value="1"/>
</dbReference>
<organism evidence="8 9">
    <name type="scientific">Plasmodium reichenowi</name>
    <dbReference type="NCBI Taxonomy" id="5854"/>
    <lineage>
        <taxon>Eukaryota</taxon>
        <taxon>Sar</taxon>
        <taxon>Alveolata</taxon>
        <taxon>Apicomplexa</taxon>
        <taxon>Aconoidasida</taxon>
        <taxon>Haemosporida</taxon>
        <taxon>Plasmodiidae</taxon>
        <taxon>Plasmodium</taxon>
        <taxon>Plasmodium (Laverania)</taxon>
    </lineage>
</organism>
<feature type="domain" description="Duffy-binding-like" evidence="2">
    <location>
        <begin position="555"/>
        <end position="697"/>
    </location>
</feature>
<dbReference type="Pfam" id="PF05424">
    <property type="entry name" value="Duffy_binding"/>
    <property type="match status" value="5"/>
</dbReference>
<feature type="region of interest" description="Disordered" evidence="1">
    <location>
        <begin position="1656"/>
        <end position="1688"/>
    </location>
</feature>
<dbReference type="InterPro" id="IPR004258">
    <property type="entry name" value="DBL"/>
</dbReference>
<dbReference type="Gene3D" id="1.10.1900.40">
    <property type="entry name" value="Acidic terminal segments, variant surface antigen of PfEMP1"/>
    <property type="match status" value="2"/>
</dbReference>
<dbReference type="FunFam" id="1.10.1900.40:FF:000002">
    <property type="entry name" value="Erythrocyte membrane protein 1, PfEMP1"/>
    <property type="match status" value="1"/>
</dbReference>
<evidence type="ECO:0000313" key="8">
    <source>
        <dbReference type="EMBL" id="SOV77754.1"/>
    </source>
</evidence>
<dbReference type="InterPro" id="IPR041480">
    <property type="entry name" value="CIDR1_gamma"/>
</dbReference>
<dbReference type="InterPro" id="IPR008602">
    <property type="entry name" value="Duffy-antigen-binding"/>
</dbReference>
<dbReference type="EMBL" id="LT969570">
    <property type="protein sequence ID" value="SOV77754.1"/>
    <property type="molecule type" value="Genomic_DNA"/>
</dbReference>
<dbReference type="FunFam" id="1.20.58.830:FF:000005">
    <property type="entry name" value="Erythrocyte membrane protein 1, PfEMP1"/>
    <property type="match status" value="1"/>
</dbReference>
<feature type="compositionally biased region" description="Polar residues" evidence="1">
    <location>
        <begin position="2510"/>
        <end position="2527"/>
    </location>
</feature>
<gene>
    <name evidence="8" type="ORF">PRG01_0710400</name>
</gene>
<feature type="compositionally biased region" description="Basic and acidic residues" evidence="1">
    <location>
        <begin position="1869"/>
        <end position="1884"/>
    </location>
</feature>
<feature type="domain" description="Duffy-binding-like" evidence="7">
    <location>
        <begin position="289"/>
        <end position="448"/>
    </location>
</feature>
<evidence type="ECO:0000259" key="4">
    <source>
        <dbReference type="Pfam" id="PF15445"/>
    </source>
</evidence>
<feature type="region of interest" description="Disordered" evidence="1">
    <location>
        <begin position="1709"/>
        <end position="1746"/>
    </location>
</feature>
<dbReference type="Pfam" id="PF15445">
    <property type="entry name" value="ATS"/>
    <property type="match status" value="1"/>
</dbReference>
<feature type="region of interest" description="Disordered" evidence="1">
    <location>
        <begin position="1566"/>
        <end position="1617"/>
    </location>
</feature>
<feature type="compositionally biased region" description="Basic and acidic residues" evidence="1">
    <location>
        <begin position="1588"/>
        <end position="1614"/>
    </location>
</feature>
<dbReference type="SUPFAM" id="SSF140924">
    <property type="entry name" value="Duffy binding domain-like"/>
    <property type="match status" value="6"/>
</dbReference>
<dbReference type="InterPro" id="IPR029211">
    <property type="entry name" value="PfEMP1_ATS"/>
</dbReference>
<evidence type="ECO:0000259" key="6">
    <source>
        <dbReference type="Pfam" id="PF18562"/>
    </source>
</evidence>
<dbReference type="InterPro" id="IPR042202">
    <property type="entry name" value="Duffy-ag-bd_sf"/>
</dbReference>
<dbReference type="Gene3D" id="1.20.58.1930">
    <property type="match status" value="2"/>
</dbReference>
<feature type="region of interest" description="Disordered" evidence="1">
    <location>
        <begin position="1977"/>
        <end position="2010"/>
    </location>
</feature>
<feature type="compositionally biased region" description="Polar residues" evidence="1">
    <location>
        <begin position="1885"/>
        <end position="1895"/>
    </location>
</feature>
<dbReference type="GO" id="GO:0016020">
    <property type="term" value="C:membrane"/>
    <property type="evidence" value="ECO:0007669"/>
    <property type="project" value="InterPro"/>
</dbReference>
<feature type="domain" description="Duffy-antigen binding" evidence="3">
    <location>
        <begin position="108"/>
        <end position="285"/>
    </location>
</feature>
<name>A0A2P9D9P0_PLARE</name>
<feature type="region of interest" description="Disordered" evidence="1">
    <location>
        <begin position="2510"/>
        <end position="2646"/>
    </location>
</feature>
<feature type="compositionally biased region" description="Polar residues" evidence="1">
    <location>
        <begin position="1977"/>
        <end position="2003"/>
    </location>
</feature>
<feature type="domain" description="Duffy-binding-like" evidence="2">
    <location>
        <begin position="2372"/>
        <end position="2515"/>
    </location>
</feature>
<evidence type="ECO:0000259" key="7">
    <source>
        <dbReference type="Pfam" id="PF22672"/>
    </source>
</evidence>
<sequence>MAPGNGGADRTARDILEEIGEKIQKEATKTANNYRKELQGHLSNVVFSNGGTVTNKNPCLFDHTKDTNVTVGQGREHPCLNRSNVRFSDEKGAECYRTRINGNEKYSGACAPYRRLHLCDKNLEQIRPEQITNTHNLLVDVLLAAKHEGQSIINNYRQLDNNTKIGVCTALARSFADIGDIIRGKDLFLGHQQKKKKLEASLKGMFENIKDNKNSTLKNLSLEHVREYWWALNRDQVWKAITCDAEEKDIYSKNPENGMLRWYDKCRHRDGNIPTNLDYVPQYLRWFHEWTEDFCRKRKVKLENAIGKCRGEDKKKYCTLNGYDCTQTIRGKNHLVRDSDCNKCSSSCIPFVDWIDIEKREFEKQKRKYDKEIKKIHDTTKDTKYGKVNSMYAKEFYDELKIEHEDVKTFLQLLNKENICKSEPNVGQNKANSVDFTQDPDKTFSHTEYCDPCPWCGVHKEGSKWKAKHVNSCGKKEKKIYDPKKTTDITILSPDRRKRNMLQKYNKFCFNTENKDKQMENWKCYYDKNDKSDYCVLQNENIDTQDEKIMSYYSFFSLWIKRMLDDSIDWREQLSNCMNYAKLKQCTKWCKNKCECYEKWVIQKNNEWTRMKKHFQKQDLPKGGHFKTLEWFLEDEFFHKIKEAYGNEEEIERIKKLLHNKDTTENDNVVNQEDIVEKLLEHEMFEAVKCKQTHNEQNCENTAGGRIKTPRDLSLDEEDESESDDDEGPQQKDSRTNPCATPSGGDTTTQYPVLAKKVAKEIQMAAHKEMLGRSVDKSGKGDSGDKVSLLKADAKQGTYTRGGIGSELTDACSITDKHTNDGRGTNYGPCANKGNGLDIGIPWDGGKTKSNISDVYIRPRRKHMCTSNLEHLHHTKYGRFKQVQEGKCNHSFLGDVLLSAKYEAKKIMELYDKNKVKSGQNDKNGLTDDKTVCRAMKNSFADIGDIIRGRDLWDDKDQVTLQDHLKTIFGKIKGELKGEDKYKDDDKRTPKYKQLREDWWEANRDQVWKAMQCAYQEGDCDSSVPYDDYIPQRLRWMTEWAEWFCKAQKKEYETLKGACGNCKDKIKGDDQCTEGTPNCQKCKEACTEYKTKIQPWANQWTQMQVQYYTLYSNADKYAVTSFGKNYPDYQQVAHFFKELKQKYDKTATSSSTTMSPYDTAAGYIHQEAHITECDVQNEFCEKENGVARNTDGAKENKKYAFKDPPKDYEGACGCGKNTKAAKKEEKKNACTIVGEIITEGNNDGNTAIGGCEPKTKGSYPEWKCGDQSLVKDQNVCIPPRRIKLCLYYLKELKEHTPDGLRKEFIKNVAAETFVSWHYYKSKNNDAEQKLQSGEIPPVFLRSMYYTYADYRDIFFGIDIFSRTAPGDTTAAKDNIKSVFSNDSKSPSGKDPRETWWEENAESIWKGMVCALEKASGDKKGALTTKYPYNNIKFSDNTTLEEFAQTPQFLRWFTEWGDDFCREHVVQIEELKKGCKDYNCGDNEQDKKERCKNACQEYQKWLKEWKEKYNKQSEKYFKHKKTYKDNPSVKVEVNASTYAYEYLNKALQKLCGNGDCKCMEQESEQHKDASGTSETYNSRMPASLDDTPSDYKDKCKCPERQEEKKSKSPPPKEDTSLNVCETVKTALEDTDKMREACKTKYDGKYYGWKCIPTKTSNDVATSEGDSANGVFSRRTRDTHGKATSTDSGSICVPPRRRKLYIGKIKEWTDKVSGSDSSVSGSTGQVLAGNSQEARASSSSSEASSQTSDKLRNAFIESAAVETFFLWHQYKQMNTKKTQGDGLSLGLGVAEGLTLSIEGNDATLTRRSGAAVGGMPGSGAYPHGQAPSSLGKGPHVSPGLLPGAPSSFIPPGQDESSSWARGQPGFISGSTDRKISPPGELDDRLNNRASSGPQLPGTSGALPSLHSSVDPNDPASLKNGVIPPSFLRQMFYTLGDYRDICVGGDHDIVGDTIVRTKDSNSGDTKTETKISEIIKQFLQNSDSKPGSAGSHSGSTLTLSRGTPNPSGDKPSEWWEKNVQHIWHGMICALTYEDNGGKTPTKINGADKLWDNTKNKPTNDKYEYKNVELKDENSDTQAYTTGSSLSGDDPINNPKLTQFVVRPPFFRYLEEWGETFCKKRTNMLEKIKEECRGGENIIRYNDGDGFDCTQMVPDQAKIFGDFNGFSCANSCSFYKKWIKKKRTEYEKQKEIYKEQKKDAEGNKDAKSIKDGNGFYTKLGECPEAKDFLQKLGSCKNNENDNGVGKTYFDESKAFQHATDCDPCPEFGVEYKNGQFDNVTENTCMKKTFKTTQGVKNKEDSIEIYMFVSDDSKSGNGFEGNDLKEACEHAGIFTGIKKDVWKCGYKCGYEVCKSQKGNDTINGKQNEKQNLHIRTLFKSWAENFLEDYKKIKHKISHCINNGNESICTSDCGKKCECVSKWIEKKQQEWPTIRDRYLEPYKSDDGYDTKSLVTDFMGTLIPQIALTNGKKNLKTLDEFLKAYACKCYGSSKKENSNEDVIQCMLEDLGTKMTSCLASTSGSEQPCGENSTPVEDDDDEPFEEEENPENKVGKPSFCPEQVDDKKKVVEEEGCGDKDEEKDKGDEEEPSSHPPSTPGGDSTPEQTPVLKPEQEAPPAPENTDTKSPTTNQPLQPPSNPKPPPAPRKKREFTSSDWRDVMSASAFPWSVGVAFVALTYWFLKKKTKSPVDLFRVLEIPQNDYGMPTKLSRNRYIPYKTAQYRGKRYIYLEGDSGTDSGYTDHYSDITSSSESEYEEFDINDIYAPSAPKYKTLIEVVLEPSKKDIPSSDTPTNKFTDEEWNQLKHEFISNMLQNTQNTEPNSLYDNVDNNTHPTMSRHNVDQKPFIMSIHDRNLYTGEEYNYDMINNIGNNDSYSGSGLIGDNHGSYSGNHYPYSGIDLINDSLNSGNHDIYNELLKRKENELFGTNHVKHTSTHSVAKHTNSDPIMNQIDLFHKWLDRHKDMCEKWDKNNKVDILNKLKEEWNKDNNKHNGENTINKMLNTDVSIQIDMDNSKTMNEFTNMDTILEDLDKYNEPYYDVQDDIYYDVNDDKTSVDHINMDYNKMDNNNSDVPTKVQIEMNIINNKKEIFEEEYPISDIWNI</sequence>
<accession>A0A2P9D9P0</accession>
<evidence type="ECO:0000256" key="1">
    <source>
        <dbReference type="SAM" id="MobiDB-lite"/>
    </source>
</evidence>
<dbReference type="VEuPathDB" id="PlasmoDB:PRG01_0710400"/>
<evidence type="ECO:0000259" key="3">
    <source>
        <dbReference type="Pfam" id="PF05424"/>
    </source>
</evidence>
<feature type="domain" description="Duffy-antigen binding" evidence="3">
    <location>
        <begin position="1275"/>
        <end position="1450"/>
    </location>
</feature>
<feature type="compositionally biased region" description="Basic and acidic residues" evidence="1">
    <location>
        <begin position="2556"/>
        <end position="2578"/>
    </location>
</feature>
<dbReference type="VEuPathDB" id="PlasmoDB:PRCDC_0418700"/>
<feature type="compositionally biased region" description="Acidic residues" evidence="1">
    <location>
        <begin position="2528"/>
        <end position="2541"/>
    </location>
</feature>
<feature type="region of interest" description="Disordered" evidence="1">
    <location>
        <begin position="694"/>
        <end position="752"/>
    </location>
</feature>
<dbReference type="Pfam" id="PF22672">
    <property type="entry name" value="DBL_C"/>
    <property type="match status" value="2"/>
</dbReference>
<dbReference type="Proteomes" id="UP000240500">
    <property type="component" value="Chromosome 7"/>
</dbReference>
<feature type="domain" description="Duffy-antigen binding" evidence="3">
    <location>
        <begin position="855"/>
        <end position="1035"/>
    </location>
</feature>
<dbReference type="OrthoDB" id="379185at2759"/>
<feature type="compositionally biased region" description="Pro residues" evidence="1">
    <location>
        <begin position="2627"/>
        <end position="2638"/>
    </location>
</feature>
<feature type="region of interest" description="Disordered" evidence="1">
    <location>
        <begin position="1806"/>
        <end position="1919"/>
    </location>
</feature>
<dbReference type="Gene3D" id="1.20.58.830">
    <property type="match status" value="4"/>
</dbReference>
<dbReference type="GO" id="GO:0046789">
    <property type="term" value="F:host cell surface receptor binding"/>
    <property type="evidence" value="ECO:0007669"/>
    <property type="project" value="InterPro"/>
</dbReference>
<protein>
    <submittedName>
        <fullName evidence="8">Erythrocyte membrane protein 1, PfEMP1, putative</fullName>
    </submittedName>
</protein>
<dbReference type="Pfam" id="PF18562">
    <property type="entry name" value="CIDR1_gamma"/>
    <property type="match status" value="1"/>
</dbReference>
<feature type="compositionally biased region" description="Polar residues" evidence="1">
    <location>
        <begin position="736"/>
        <end position="751"/>
    </location>
</feature>
<feature type="domain" description="Plasmodium falciparum erythrocyte membrane protein 1 acidic terminal segment" evidence="4">
    <location>
        <begin position="2659"/>
        <end position="3095"/>
    </location>
</feature>
<dbReference type="Pfam" id="PF03011">
    <property type="entry name" value="PFEMP"/>
    <property type="match status" value="2"/>
</dbReference>
<evidence type="ECO:0000313" key="9">
    <source>
        <dbReference type="Proteomes" id="UP000240500"/>
    </source>
</evidence>
<feature type="domain" description="Duffy-binding-like" evidence="7">
    <location>
        <begin position="2108"/>
        <end position="2253"/>
    </location>
</feature>
<feature type="compositionally biased region" description="Polar residues" evidence="1">
    <location>
        <begin position="1569"/>
        <end position="1579"/>
    </location>
</feature>
<reference evidence="8 9" key="1">
    <citation type="submission" date="2016-09" db="EMBL/GenBank/DDBJ databases">
        <authorList>
            <consortium name="Pathogen Informatics"/>
        </authorList>
    </citation>
    <scope>NUCLEOTIDE SEQUENCE [LARGE SCALE GENOMIC DNA]</scope>
</reference>
<dbReference type="FunFam" id="1.10.1900.40:FF:000001">
    <property type="entry name" value="Erythrocyte membrane protein 1"/>
    <property type="match status" value="1"/>
</dbReference>
<feature type="compositionally biased region" description="Acidic residues" evidence="1">
    <location>
        <begin position="715"/>
        <end position="728"/>
    </location>
</feature>